<dbReference type="EMBL" id="OMOF01000122">
    <property type="protein sequence ID" value="SPF39509.1"/>
    <property type="molecule type" value="Genomic_DNA"/>
</dbReference>
<gene>
    <name evidence="1" type="ORF">SBF1_2080004</name>
</gene>
<dbReference type="AlphaFoldDB" id="A0A2U3KIK0"/>
<accession>A0A2U3KIK0</accession>
<dbReference type="Proteomes" id="UP000238916">
    <property type="component" value="Unassembled WGS sequence"/>
</dbReference>
<sequence length="79" mass="9178">MTFGKIYNVNIPPHLDRVFLAVRMKGDIILTEENRMKITNQEELNEFTSNRTEIEGINSALKRAHNAGELHVYFQLMTN</sequence>
<proteinExistence type="predicted"/>
<name>A0A2U3KIK0_9FIRM</name>
<evidence type="ECO:0000313" key="1">
    <source>
        <dbReference type="EMBL" id="SPF39509.1"/>
    </source>
</evidence>
<protein>
    <submittedName>
        <fullName evidence="1">Uncharacterized protein</fullName>
    </submittedName>
</protein>
<organism evidence="1 2">
    <name type="scientific">Candidatus Desulfosporosinus infrequens</name>
    <dbReference type="NCBI Taxonomy" id="2043169"/>
    <lineage>
        <taxon>Bacteria</taxon>
        <taxon>Bacillati</taxon>
        <taxon>Bacillota</taxon>
        <taxon>Clostridia</taxon>
        <taxon>Eubacteriales</taxon>
        <taxon>Desulfitobacteriaceae</taxon>
        <taxon>Desulfosporosinus</taxon>
    </lineage>
</organism>
<reference evidence="2" key="1">
    <citation type="submission" date="2018-02" db="EMBL/GenBank/DDBJ databases">
        <authorList>
            <person name="Hausmann B."/>
        </authorList>
    </citation>
    <scope>NUCLEOTIDE SEQUENCE [LARGE SCALE GENOMIC DNA]</scope>
    <source>
        <strain evidence="2">Peat soil MAG SbF1</strain>
    </source>
</reference>
<evidence type="ECO:0000313" key="2">
    <source>
        <dbReference type="Proteomes" id="UP000238916"/>
    </source>
</evidence>